<gene>
    <name evidence="1" type="ORF">DCAF_LOCUS13424</name>
</gene>
<proteinExistence type="predicted"/>
<sequence>MGTMETQFNDLIHHQRFQRFEVCVSKEGPTPVHFALKNLSSHRNDLTTRLVLKCSYFKCGANDAFQETNGTKLSCVLKEAISLSLLVTSVFELKKIKKAKNQRISLLLVKEASISNLLISKLLDA</sequence>
<accession>A0AAV1RRR5</accession>
<protein>
    <submittedName>
        <fullName evidence="1">Uncharacterized protein</fullName>
    </submittedName>
</protein>
<dbReference type="EMBL" id="CAWUPB010001116">
    <property type="protein sequence ID" value="CAK7338378.1"/>
    <property type="molecule type" value="Genomic_DNA"/>
</dbReference>
<organism evidence="1 2">
    <name type="scientific">Dovyalis caffra</name>
    <dbReference type="NCBI Taxonomy" id="77055"/>
    <lineage>
        <taxon>Eukaryota</taxon>
        <taxon>Viridiplantae</taxon>
        <taxon>Streptophyta</taxon>
        <taxon>Embryophyta</taxon>
        <taxon>Tracheophyta</taxon>
        <taxon>Spermatophyta</taxon>
        <taxon>Magnoliopsida</taxon>
        <taxon>eudicotyledons</taxon>
        <taxon>Gunneridae</taxon>
        <taxon>Pentapetalae</taxon>
        <taxon>rosids</taxon>
        <taxon>fabids</taxon>
        <taxon>Malpighiales</taxon>
        <taxon>Salicaceae</taxon>
        <taxon>Flacourtieae</taxon>
        <taxon>Dovyalis</taxon>
    </lineage>
</organism>
<comment type="caution">
    <text evidence="1">The sequence shown here is derived from an EMBL/GenBank/DDBJ whole genome shotgun (WGS) entry which is preliminary data.</text>
</comment>
<dbReference type="Proteomes" id="UP001314170">
    <property type="component" value="Unassembled WGS sequence"/>
</dbReference>
<evidence type="ECO:0000313" key="1">
    <source>
        <dbReference type="EMBL" id="CAK7338378.1"/>
    </source>
</evidence>
<evidence type="ECO:0000313" key="2">
    <source>
        <dbReference type="Proteomes" id="UP001314170"/>
    </source>
</evidence>
<name>A0AAV1RRR5_9ROSI</name>
<keyword evidence="2" id="KW-1185">Reference proteome</keyword>
<reference evidence="1 2" key="1">
    <citation type="submission" date="2024-01" db="EMBL/GenBank/DDBJ databases">
        <authorList>
            <person name="Waweru B."/>
        </authorList>
    </citation>
    <scope>NUCLEOTIDE SEQUENCE [LARGE SCALE GENOMIC DNA]</scope>
</reference>
<dbReference type="AlphaFoldDB" id="A0AAV1RRR5"/>